<dbReference type="Proteomes" id="UP000176611">
    <property type="component" value="Unassembled WGS sequence"/>
</dbReference>
<dbReference type="Pfam" id="PF13367">
    <property type="entry name" value="PrsW-protease"/>
    <property type="match status" value="1"/>
</dbReference>
<dbReference type="PANTHER" id="PTHR36844">
    <property type="entry name" value="PROTEASE PRSW"/>
    <property type="match status" value="1"/>
</dbReference>
<evidence type="ECO:0008006" key="4">
    <source>
        <dbReference type="Google" id="ProtNLM"/>
    </source>
</evidence>
<accession>A0A1G1ZXF2</accession>
<dbReference type="PANTHER" id="PTHR36844:SF1">
    <property type="entry name" value="PROTEASE PRSW"/>
    <property type="match status" value="1"/>
</dbReference>
<evidence type="ECO:0000313" key="3">
    <source>
        <dbReference type="Proteomes" id="UP000176611"/>
    </source>
</evidence>
<gene>
    <name evidence="2" type="ORF">A2586_02460</name>
</gene>
<feature type="transmembrane region" description="Helical" evidence="1">
    <location>
        <begin position="183"/>
        <end position="202"/>
    </location>
</feature>
<keyword evidence="1" id="KW-0812">Transmembrane</keyword>
<evidence type="ECO:0000256" key="1">
    <source>
        <dbReference type="SAM" id="Phobius"/>
    </source>
</evidence>
<proteinExistence type="predicted"/>
<protein>
    <recommendedName>
        <fullName evidence="4">Protease PrsW</fullName>
    </recommendedName>
</protein>
<dbReference type="GO" id="GO:0008233">
    <property type="term" value="F:peptidase activity"/>
    <property type="evidence" value="ECO:0007669"/>
    <property type="project" value="InterPro"/>
</dbReference>
<organism evidence="2 3">
    <name type="scientific">Candidatus Harrisonbacteria bacterium RIFOXYD1_FULL_40_9</name>
    <dbReference type="NCBI Taxonomy" id="1798412"/>
    <lineage>
        <taxon>Bacteria</taxon>
        <taxon>Candidatus Harrisoniibacteriota</taxon>
    </lineage>
</organism>
<feature type="transmembrane region" description="Helical" evidence="1">
    <location>
        <begin position="153"/>
        <end position="171"/>
    </location>
</feature>
<keyword evidence="1" id="KW-0472">Membrane</keyword>
<dbReference type="InterPro" id="IPR026898">
    <property type="entry name" value="PrsW"/>
</dbReference>
<sequence>MVIFALIGLGILPGLVWLLFYLQEDKKRPEPLLLLSLVFLAGMLVTMPTVGLEVLFRGGLRILGFDDYGITSFTVLALIEEITKFGAAYLIIRWRVEFDEPIDAMIYLVTVALGFATAENIAVNSGLLSTFGSELAAASLLMGDAFDVTTRRFIGATLLHSLSSGMVGYYWAKGLLSGREGRFILIGLFLGTLLHAIFNYLIIRDISVMIPTAILSVVAFFVLNDFEKLKSVQAS</sequence>
<feature type="transmembrane region" description="Helical" evidence="1">
    <location>
        <begin position="104"/>
        <end position="123"/>
    </location>
</feature>
<feature type="transmembrane region" description="Helical" evidence="1">
    <location>
        <begin position="208"/>
        <end position="226"/>
    </location>
</feature>
<keyword evidence="1" id="KW-1133">Transmembrane helix</keyword>
<reference evidence="2 3" key="1">
    <citation type="journal article" date="2016" name="Nat. Commun.">
        <title>Thousands of microbial genomes shed light on interconnected biogeochemical processes in an aquifer system.</title>
        <authorList>
            <person name="Anantharaman K."/>
            <person name="Brown C.T."/>
            <person name="Hug L.A."/>
            <person name="Sharon I."/>
            <person name="Castelle C.J."/>
            <person name="Probst A.J."/>
            <person name="Thomas B.C."/>
            <person name="Singh A."/>
            <person name="Wilkins M.J."/>
            <person name="Karaoz U."/>
            <person name="Brodie E.L."/>
            <person name="Williams K.H."/>
            <person name="Hubbard S.S."/>
            <person name="Banfield J.F."/>
        </authorList>
    </citation>
    <scope>NUCLEOTIDE SEQUENCE [LARGE SCALE GENOMIC DNA]</scope>
</reference>
<feature type="transmembrane region" description="Helical" evidence="1">
    <location>
        <begin position="68"/>
        <end position="92"/>
    </location>
</feature>
<dbReference type="AlphaFoldDB" id="A0A1G1ZXF2"/>
<name>A0A1G1ZXF2_9BACT</name>
<comment type="caution">
    <text evidence="2">The sequence shown here is derived from an EMBL/GenBank/DDBJ whole genome shotgun (WGS) entry which is preliminary data.</text>
</comment>
<feature type="transmembrane region" description="Helical" evidence="1">
    <location>
        <begin position="6"/>
        <end position="22"/>
    </location>
</feature>
<dbReference type="EMBL" id="MHJO01000027">
    <property type="protein sequence ID" value="OGY68866.1"/>
    <property type="molecule type" value="Genomic_DNA"/>
</dbReference>
<evidence type="ECO:0000313" key="2">
    <source>
        <dbReference type="EMBL" id="OGY68866.1"/>
    </source>
</evidence>
<feature type="transmembrane region" description="Helical" evidence="1">
    <location>
        <begin position="34"/>
        <end position="56"/>
    </location>
</feature>